<dbReference type="PANTHER" id="PTHR33044">
    <property type="entry name" value="BIFUNCTIONAL INHIBITOR/LIPID-TRANSFER PROTEIN/SEED STORAGE 2S ALBUMIN SUPERFAMILY PROTEIN-RELATED"/>
    <property type="match status" value="1"/>
</dbReference>
<keyword evidence="5" id="KW-1015">Disulfide bond</keyword>
<dbReference type="InterPro" id="IPR036312">
    <property type="entry name" value="Bifun_inhib/LTP/seed_sf"/>
</dbReference>
<accession>A0AAV9CPY4</accession>
<feature type="domain" description="Bifunctional inhibitor/plant lipid transfer protein/seed storage helical" evidence="11">
    <location>
        <begin position="155"/>
        <end position="234"/>
    </location>
</feature>
<evidence type="ECO:0000256" key="9">
    <source>
        <dbReference type="SAM" id="Phobius"/>
    </source>
</evidence>
<reference evidence="12" key="2">
    <citation type="submission" date="2023-06" db="EMBL/GenBank/DDBJ databases">
        <authorList>
            <person name="Ma L."/>
            <person name="Liu K.-W."/>
            <person name="Li Z."/>
            <person name="Hsiao Y.-Y."/>
            <person name="Qi Y."/>
            <person name="Fu T."/>
            <person name="Tang G."/>
            <person name="Zhang D."/>
            <person name="Sun W.-H."/>
            <person name="Liu D.-K."/>
            <person name="Li Y."/>
            <person name="Chen G.-Z."/>
            <person name="Liu X.-D."/>
            <person name="Liao X.-Y."/>
            <person name="Jiang Y.-T."/>
            <person name="Yu X."/>
            <person name="Hao Y."/>
            <person name="Huang J."/>
            <person name="Zhao X.-W."/>
            <person name="Ke S."/>
            <person name="Chen Y.-Y."/>
            <person name="Wu W.-L."/>
            <person name="Hsu J.-L."/>
            <person name="Lin Y.-F."/>
            <person name="Huang M.-D."/>
            <person name="Li C.-Y."/>
            <person name="Huang L."/>
            <person name="Wang Z.-W."/>
            <person name="Zhao X."/>
            <person name="Zhong W.-Y."/>
            <person name="Peng D.-H."/>
            <person name="Ahmad S."/>
            <person name="Lan S."/>
            <person name="Zhang J.-S."/>
            <person name="Tsai W.-C."/>
            <person name="Van De Peer Y."/>
            <person name="Liu Z.-J."/>
        </authorList>
    </citation>
    <scope>NUCLEOTIDE SEQUENCE</scope>
    <source>
        <strain evidence="12">CP</strain>
        <tissue evidence="12">Leaves</tissue>
    </source>
</reference>
<evidence type="ECO:0000256" key="6">
    <source>
        <dbReference type="ARBA" id="ARBA00023180"/>
    </source>
</evidence>
<dbReference type="GO" id="GO:0006869">
    <property type="term" value="P:lipid transport"/>
    <property type="evidence" value="ECO:0007669"/>
    <property type="project" value="InterPro"/>
</dbReference>
<evidence type="ECO:0000259" key="11">
    <source>
        <dbReference type="SMART" id="SM00499"/>
    </source>
</evidence>
<evidence type="ECO:0000256" key="4">
    <source>
        <dbReference type="ARBA" id="ARBA00022729"/>
    </source>
</evidence>
<feature type="domain" description="Bifunctional inhibitor/plant lipid transfer protein/seed storage helical" evidence="11">
    <location>
        <begin position="39"/>
        <end position="118"/>
    </location>
</feature>
<keyword evidence="4 10" id="KW-0732">Signal</keyword>
<dbReference type="Pfam" id="PF14368">
    <property type="entry name" value="LTP_2"/>
    <property type="match status" value="2"/>
</dbReference>
<dbReference type="AlphaFoldDB" id="A0AAV9CPY4"/>
<comment type="caution">
    <text evidence="12">The sequence shown here is derived from an EMBL/GenBank/DDBJ whole genome shotgun (WGS) entry which is preliminary data.</text>
</comment>
<evidence type="ECO:0000256" key="5">
    <source>
        <dbReference type="ARBA" id="ARBA00023157"/>
    </source>
</evidence>
<keyword evidence="13" id="KW-1185">Reference proteome</keyword>
<feature type="region of interest" description="Disordered" evidence="8">
    <location>
        <begin position="243"/>
        <end position="273"/>
    </location>
</feature>
<comment type="subcellular location">
    <subcellularLocation>
        <location evidence="1">Cell membrane</location>
        <topology evidence="1">Lipid-anchor</topology>
        <topology evidence="1">GPI-anchor</topology>
    </subcellularLocation>
</comment>
<dbReference type="SUPFAM" id="SSF47699">
    <property type="entry name" value="Bifunctional inhibitor/lipid-transfer protein/seed storage 2S albumin"/>
    <property type="match status" value="2"/>
</dbReference>
<gene>
    <name evidence="12" type="ORF">QJS10_CPB18g01235</name>
</gene>
<keyword evidence="6" id="KW-0325">Glycoprotein</keyword>
<evidence type="ECO:0000256" key="2">
    <source>
        <dbReference type="ARBA" id="ARBA00009748"/>
    </source>
</evidence>
<comment type="similarity">
    <text evidence="2">Belongs to the plant LTP family.</text>
</comment>
<protein>
    <submittedName>
        <fullName evidence="12">Non-specific lipid-transfer protein-like protein</fullName>
    </submittedName>
</protein>
<keyword evidence="7" id="KW-0449">Lipoprotein</keyword>
<organism evidence="12 13">
    <name type="scientific">Acorus calamus</name>
    <name type="common">Sweet flag</name>
    <dbReference type="NCBI Taxonomy" id="4465"/>
    <lineage>
        <taxon>Eukaryota</taxon>
        <taxon>Viridiplantae</taxon>
        <taxon>Streptophyta</taxon>
        <taxon>Embryophyta</taxon>
        <taxon>Tracheophyta</taxon>
        <taxon>Spermatophyta</taxon>
        <taxon>Magnoliopsida</taxon>
        <taxon>Liliopsida</taxon>
        <taxon>Acoraceae</taxon>
        <taxon>Acorus</taxon>
    </lineage>
</organism>
<dbReference type="GO" id="GO:0005886">
    <property type="term" value="C:plasma membrane"/>
    <property type="evidence" value="ECO:0007669"/>
    <property type="project" value="UniProtKB-SubCell"/>
</dbReference>
<evidence type="ECO:0000256" key="3">
    <source>
        <dbReference type="ARBA" id="ARBA00022622"/>
    </source>
</evidence>
<evidence type="ECO:0000256" key="1">
    <source>
        <dbReference type="ARBA" id="ARBA00004609"/>
    </source>
</evidence>
<dbReference type="GO" id="GO:0008289">
    <property type="term" value="F:lipid binding"/>
    <property type="evidence" value="ECO:0007669"/>
    <property type="project" value="InterPro"/>
</dbReference>
<proteinExistence type="inferred from homology"/>
<name>A0AAV9CPY4_ACOCL</name>
<dbReference type="FunFam" id="1.10.110.10:FF:000001">
    <property type="entry name" value="Bifunctional inhibitor/lipid-transfer protein/seed storage 2S albumin superfamily protein"/>
    <property type="match status" value="1"/>
</dbReference>
<evidence type="ECO:0000256" key="7">
    <source>
        <dbReference type="ARBA" id="ARBA00023288"/>
    </source>
</evidence>
<dbReference type="Proteomes" id="UP001180020">
    <property type="component" value="Unassembled WGS sequence"/>
</dbReference>
<feature type="signal peptide" evidence="10">
    <location>
        <begin position="1"/>
        <end position="22"/>
    </location>
</feature>
<dbReference type="SMART" id="SM00499">
    <property type="entry name" value="AAI"/>
    <property type="match status" value="2"/>
</dbReference>
<evidence type="ECO:0000256" key="8">
    <source>
        <dbReference type="SAM" id="MobiDB-lite"/>
    </source>
</evidence>
<evidence type="ECO:0000313" key="13">
    <source>
        <dbReference type="Proteomes" id="UP001180020"/>
    </source>
</evidence>
<dbReference type="PRINTS" id="PR00382">
    <property type="entry name" value="LIPIDTRNSFER"/>
</dbReference>
<evidence type="ECO:0000313" key="12">
    <source>
        <dbReference type="EMBL" id="KAK1290906.1"/>
    </source>
</evidence>
<feature type="chain" id="PRO_5043720651" evidence="10">
    <location>
        <begin position="23"/>
        <end position="295"/>
    </location>
</feature>
<dbReference type="CDD" id="cd00010">
    <property type="entry name" value="AAI_LTSS"/>
    <property type="match status" value="2"/>
</dbReference>
<dbReference type="InterPro" id="IPR043325">
    <property type="entry name" value="LTSS"/>
</dbReference>
<keyword evidence="9" id="KW-0472">Membrane</keyword>
<keyword evidence="9" id="KW-1133">Transmembrane helix</keyword>
<evidence type="ECO:0000256" key="10">
    <source>
        <dbReference type="SAM" id="SignalP"/>
    </source>
</evidence>
<dbReference type="InterPro" id="IPR000528">
    <property type="entry name" value="Plant_nsLTP"/>
</dbReference>
<dbReference type="EMBL" id="JAUJYO010000018">
    <property type="protein sequence ID" value="KAK1290906.1"/>
    <property type="molecule type" value="Genomic_DNA"/>
</dbReference>
<keyword evidence="3" id="KW-0336">GPI-anchor</keyword>
<reference evidence="12" key="1">
    <citation type="journal article" date="2023" name="Nat. Commun.">
        <title>Diploid and tetraploid genomes of Acorus and the evolution of monocots.</title>
        <authorList>
            <person name="Ma L."/>
            <person name="Liu K.W."/>
            <person name="Li Z."/>
            <person name="Hsiao Y.Y."/>
            <person name="Qi Y."/>
            <person name="Fu T."/>
            <person name="Tang G.D."/>
            <person name="Zhang D."/>
            <person name="Sun W.H."/>
            <person name="Liu D.K."/>
            <person name="Li Y."/>
            <person name="Chen G.Z."/>
            <person name="Liu X.D."/>
            <person name="Liao X.Y."/>
            <person name="Jiang Y.T."/>
            <person name="Yu X."/>
            <person name="Hao Y."/>
            <person name="Huang J."/>
            <person name="Zhao X.W."/>
            <person name="Ke S."/>
            <person name="Chen Y.Y."/>
            <person name="Wu W.L."/>
            <person name="Hsu J.L."/>
            <person name="Lin Y.F."/>
            <person name="Huang M.D."/>
            <person name="Li C.Y."/>
            <person name="Huang L."/>
            <person name="Wang Z.W."/>
            <person name="Zhao X."/>
            <person name="Zhong W.Y."/>
            <person name="Peng D.H."/>
            <person name="Ahmad S."/>
            <person name="Lan S."/>
            <person name="Zhang J.S."/>
            <person name="Tsai W.C."/>
            <person name="Van de Peer Y."/>
            <person name="Liu Z.J."/>
        </authorList>
    </citation>
    <scope>NUCLEOTIDE SEQUENCE</scope>
    <source>
        <strain evidence="12">CP</strain>
    </source>
</reference>
<dbReference type="InterPro" id="IPR016140">
    <property type="entry name" value="Bifunc_inhib/LTP/seed_store"/>
</dbReference>
<dbReference type="Gene3D" id="1.10.110.10">
    <property type="entry name" value="Plant lipid-transfer and hydrophobic proteins"/>
    <property type="match status" value="2"/>
</dbReference>
<dbReference type="GO" id="GO:0098552">
    <property type="term" value="C:side of membrane"/>
    <property type="evidence" value="ECO:0007669"/>
    <property type="project" value="UniProtKB-KW"/>
</dbReference>
<sequence length="295" mass="29919">MERPVLVVLTMLVSAFMVQVEAKHHHHPQSPAPSPSVDCSSAILGLADCLSYVQKGSSTAKPEKSCCTGLEGLVKAGEVSCLCEAFKSSSSLGIALDFNKALGLPSACGVTTPPFSKCGISIGTGSAFAPAFMVQVEAKHHHLPQSPAPSPAVDCNIAILGLADCLSYVVKGSSTAEPEKSCCTGLEGLLKAGEVGCLCEGFKSSSSLGISVDFTKALGLPSACGVSTPPLNNCRISSVTGSEFAPAPSPTSETTVGGGVPAGKPNSQTSGASAHSVGSFVILITIFIATYSLHY</sequence>
<keyword evidence="9" id="KW-0812">Transmembrane</keyword>
<feature type="transmembrane region" description="Helical" evidence="9">
    <location>
        <begin position="274"/>
        <end position="293"/>
    </location>
</feature>